<proteinExistence type="inferred from homology"/>
<feature type="domain" description="HupH hydrogenase expression protein C-terminal" evidence="2">
    <location>
        <begin position="44"/>
        <end position="138"/>
    </location>
</feature>
<dbReference type="InterPro" id="IPR006894">
    <property type="entry name" value="HupH_Hydgase_express_prot_C"/>
</dbReference>
<feature type="domain" description="HupH hydrogenase expression protein C-terminal" evidence="2">
    <location>
        <begin position="157"/>
        <end position="271"/>
    </location>
</feature>
<evidence type="ECO:0000256" key="1">
    <source>
        <dbReference type="ARBA" id="ARBA00010832"/>
    </source>
</evidence>
<keyword evidence="4" id="KW-1185">Reference proteome</keyword>
<name>A0A251XB82_9GAMM</name>
<protein>
    <recommendedName>
        <fullName evidence="2">HupH hydrogenase expression protein C-terminal domain-containing protein</fullName>
    </recommendedName>
</protein>
<evidence type="ECO:0000313" key="4">
    <source>
        <dbReference type="Proteomes" id="UP000194798"/>
    </source>
</evidence>
<sequence length="278" mass="31499">MLPFNDFTPPIEETPLEYIAMPQEMATFRAPLLPEPETIHHLKAARALMNELAIQLKDYRIEQSTVQLSLDHLDAENLKLVVQTLAEGEVKIIANGQQSVRFQESVLAGIWLVQCLNEQGQIKSHWVEIGAIPEWVRHIADTEIPAQLEPFNFPDNLMNAPAILTEIIDKQSHCQHGDPAHIINLTLLPISETDQTFLLNRLGTGCLTILSKGYGNCRISSANLRRVWWVRYYNSMDQLILNTLEITSIPSVACAAQEDIEDSYSRLMTLLNDYLKWG</sequence>
<comment type="similarity">
    <text evidence="1">Belongs to the HupH/HyaF family.</text>
</comment>
<evidence type="ECO:0000259" key="2">
    <source>
        <dbReference type="Pfam" id="PF04809"/>
    </source>
</evidence>
<organism evidence="3 4">
    <name type="scientific">Thioflexithrix psekupsensis</name>
    <dbReference type="NCBI Taxonomy" id="1570016"/>
    <lineage>
        <taxon>Bacteria</taxon>
        <taxon>Pseudomonadati</taxon>
        <taxon>Pseudomonadota</taxon>
        <taxon>Gammaproteobacteria</taxon>
        <taxon>Thiotrichales</taxon>
        <taxon>Thioflexithrix</taxon>
    </lineage>
</organism>
<dbReference type="Proteomes" id="UP000194798">
    <property type="component" value="Unassembled WGS sequence"/>
</dbReference>
<reference evidence="3 4" key="1">
    <citation type="submission" date="2016-12" db="EMBL/GenBank/DDBJ databases">
        <title>Thioflexothrix psekupsii D3 genome sequencing and assembly.</title>
        <authorList>
            <person name="Fomenkov A."/>
            <person name="Vincze T."/>
            <person name="Grabovich M."/>
            <person name="Anton B.P."/>
            <person name="Dubinina G."/>
            <person name="Orlova M."/>
            <person name="Belousova E."/>
            <person name="Roberts R.J."/>
        </authorList>
    </citation>
    <scope>NUCLEOTIDE SEQUENCE [LARGE SCALE GENOMIC DNA]</scope>
    <source>
        <strain evidence="3">D3</strain>
    </source>
</reference>
<dbReference type="Pfam" id="PF04809">
    <property type="entry name" value="HupH_C"/>
    <property type="match status" value="2"/>
</dbReference>
<evidence type="ECO:0000313" key="3">
    <source>
        <dbReference type="EMBL" id="OUD15558.1"/>
    </source>
</evidence>
<dbReference type="EMBL" id="MSLT01000006">
    <property type="protein sequence ID" value="OUD15558.1"/>
    <property type="molecule type" value="Genomic_DNA"/>
</dbReference>
<dbReference type="InterPro" id="IPR038527">
    <property type="entry name" value="HupH_C_sf"/>
</dbReference>
<dbReference type="Gene3D" id="3.30.1370.140">
    <property type="entry name" value="HupH hydrogenase expression protein, C-terminal domain"/>
    <property type="match status" value="2"/>
</dbReference>
<gene>
    <name evidence="3" type="ORF">TPSD3_03290</name>
</gene>
<dbReference type="OrthoDB" id="6560677at2"/>
<dbReference type="RefSeq" id="WP_086487155.1">
    <property type="nucleotide sequence ID" value="NZ_MSLT01000006.1"/>
</dbReference>
<comment type="caution">
    <text evidence="3">The sequence shown here is derived from an EMBL/GenBank/DDBJ whole genome shotgun (WGS) entry which is preliminary data.</text>
</comment>
<dbReference type="AlphaFoldDB" id="A0A251XB82"/>
<accession>A0A251XB82</accession>